<proteinExistence type="predicted"/>
<feature type="transmembrane region" description="Helical" evidence="1">
    <location>
        <begin position="16"/>
        <end position="35"/>
    </location>
</feature>
<organism evidence="2 3">
    <name type="scientific">Phnomibacter ginsenosidimutans</name>
    <dbReference type="NCBI Taxonomy" id="2676868"/>
    <lineage>
        <taxon>Bacteria</taxon>
        <taxon>Pseudomonadati</taxon>
        <taxon>Bacteroidota</taxon>
        <taxon>Chitinophagia</taxon>
        <taxon>Chitinophagales</taxon>
        <taxon>Chitinophagaceae</taxon>
        <taxon>Phnomibacter</taxon>
    </lineage>
</organism>
<evidence type="ECO:0000256" key="1">
    <source>
        <dbReference type="SAM" id="Phobius"/>
    </source>
</evidence>
<keyword evidence="1" id="KW-0472">Membrane</keyword>
<sequence>MQHTQSSALSGTGQRFAQFIYASYMLAFLCLLFSLQSCERQVPAVGFYTIKLPIVYSYYQDGYGLYYRNANGFLAELNATCADAGRSATWQYNGLFAGFAASPRPISCPSELARLQDDIVHHAWDAFSLVDYSLISVQYQRVALRDQLIIQTREPTMYVSVTALECRIYW</sequence>
<protein>
    <submittedName>
        <fullName evidence="2">Uncharacterized protein</fullName>
    </submittedName>
</protein>
<evidence type="ECO:0000313" key="3">
    <source>
        <dbReference type="Proteomes" id="UP000426027"/>
    </source>
</evidence>
<keyword evidence="1" id="KW-0812">Transmembrane</keyword>
<dbReference type="RefSeq" id="WP_157479272.1">
    <property type="nucleotide sequence ID" value="NZ_CP046566.1"/>
</dbReference>
<dbReference type="EMBL" id="CP046566">
    <property type="protein sequence ID" value="QGW28919.1"/>
    <property type="molecule type" value="Genomic_DNA"/>
</dbReference>
<evidence type="ECO:0000313" key="2">
    <source>
        <dbReference type="EMBL" id="QGW28919.1"/>
    </source>
</evidence>
<dbReference type="Proteomes" id="UP000426027">
    <property type="component" value="Chromosome"/>
</dbReference>
<dbReference type="KEGG" id="fls:GLV81_13155"/>
<reference evidence="2 3" key="1">
    <citation type="submission" date="2019-11" db="EMBL/GenBank/DDBJ databases">
        <authorList>
            <person name="Im W.T."/>
        </authorList>
    </citation>
    <scope>NUCLEOTIDE SEQUENCE [LARGE SCALE GENOMIC DNA]</scope>
    <source>
        <strain evidence="2 3">SB-02</strain>
    </source>
</reference>
<name>A0A6I6GUU8_9BACT</name>
<dbReference type="AlphaFoldDB" id="A0A6I6GUU8"/>
<accession>A0A6I6GUU8</accession>
<keyword evidence="1" id="KW-1133">Transmembrane helix</keyword>
<keyword evidence="3" id="KW-1185">Reference proteome</keyword>
<gene>
    <name evidence="2" type="ORF">GLV81_13155</name>
</gene>